<accession>A0A0B6Y3I2</accession>
<organism evidence="1">
    <name type="scientific">Arion vulgaris</name>
    <dbReference type="NCBI Taxonomy" id="1028688"/>
    <lineage>
        <taxon>Eukaryota</taxon>
        <taxon>Metazoa</taxon>
        <taxon>Spiralia</taxon>
        <taxon>Lophotrochozoa</taxon>
        <taxon>Mollusca</taxon>
        <taxon>Gastropoda</taxon>
        <taxon>Heterobranchia</taxon>
        <taxon>Euthyneura</taxon>
        <taxon>Panpulmonata</taxon>
        <taxon>Eupulmonata</taxon>
        <taxon>Stylommatophora</taxon>
        <taxon>Helicina</taxon>
        <taxon>Arionoidea</taxon>
        <taxon>Arionidae</taxon>
        <taxon>Arion</taxon>
    </lineage>
</organism>
<name>A0A0B6Y3I2_9EUPU</name>
<protein>
    <submittedName>
        <fullName evidence="1">Uncharacterized protein</fullName>
    </submittedName>
</protein>
<feature type="non-terminal residue" evidence="1">
    <location>
        <position position="1"/>
    </location>
</feature>
<evidence type="ECO:0000313" key="1">
    <source>
        <dbReference type="EMBL" id="CEK50396.1"/>
    </source>
</evidence>
<reference evidence="1" key="1">
    <citation type="submission" date="2014-12" db="EMBL/GenBank/DDBJ databases">
        <title>Insight into the proteome of Arion vulgaris.</title>
        <authorList>
            <person name="Aradska J."/>
            <person name="Bulat T."/>
            <person name="Smidak R."/>
            <person name="Sarate P."/>
            <person name="Gangsoo J."/>
            <person name="Sialana F."/>
            <person name="Bilban M."/>
            <person name="Lubec G."/>
        </authorList>
    </citation>
    <scope>NUCLEOTIDE SEQUENCE</scope>
    <source>
        <tissue evidence="1">Skin</tissue>
    </source>
</reference>
<dbReference type="AlphaFoldDB" id="A0A0B6Y3I2"/>
<dbReference type="EMBL" id="HACG01003531">
    <property type="protein sequence ID" value="CEK50396.1"/>
    <property type="molecule type" value="Transcribed_RNA"/>
</dbReference>
<proteinExistence type="predicted"/>
<sequence>IKKQKGLEKTPMKGGILIKRPQKRWIHYVTDDFSMTLVRFSYERDSKRLLGGKVLLRTS</sequence>
<gene>
    <name evidence="1" type="primary">ORF10643</name>
</gene>